<organism evidence="1 2">
    <name type="scientific">Roseivivax halodurans JCM 10272</name>
    <dbReference type="NCBI Taxonomy" id="1449350"/>
    <lineage>
        <taxon>Bacteria</taxon>
        <taxon>Pseudomonadati</taxon>
        <taxon>Pseudomonadota</taxon>
        <taxon>Alphaproteobacteria</taxon>
        <taxon>Rhodobacterales</taxon>
        <taxon>Roseobacteraceae</taxon>
        <taxon>Roseivivax</taxon>
    </lineage>
</organism>
<gene>
    <name evidence="1" type="ORF">OCH239_16005</name>
</gene>
<comment type="caution">
    <text evidence="1">The sequence shown here is derived from an EMBL/GenBank/DDBJ whole genome shotgun (WGS) entry which is preliminary data.</text>
</comment>
<dbReference type="EMBL" id="JALZ01000005">
    <property type="protein sequence ID" value="ETX15495.1"/>
    <property type="molecule type" value="Genomic_DNA"/>
</dbReference>
<accession>X7EI05</accession>
<dbReference type="Proteomes" id="UP000022447">
    <property type="component" value="Unassembled WGS sequence"/>
</dbReference>
<reference evidence="1 2" key="1">
    <citation type="submission" date="2014-01" db="EMBL/GenBank/DDBJ databases">
        <title>Roseivivax halodurans JCM 10272 Genome Sequencing.</title>
        <authorList>
            <person name="Lai Q."/>
            <person name="Li G."/>
            <person name="Shao Z."/>
        </authorList>
    </citation>
    <scope>NUCLEOTIDE SEQUENCE [LARGE SCALE GENOMIC DNA]</scope>
    <source>
        <strain evidence="1 2">JCM 10272</strain>
    </source>
</reference>
<name>X7EI05_9RHOB</name>
<proteinExistence type="predicted"/>
<evidence type="ECO:0000313" key="2">
    <source>
        <dbReference type="Proteomes" id="UP000022447"/>
    </source>
</evidence>
<keyword evidence="2" id="KW-1185">Reference proteome</keyword>
<dbReference type="AlphaFoldDB" id="X7EI05"/>
<protein>
    <submittedName>
        <fullName evidence="1">Uncharacterized protein</fullName>
    </submittedName>
</protein>
<dbReference type="OrthoDB" id="7689749at2"/>
<dbReference type="RefSeq" id="WP_037260071.1">
    <property type="nucleotide sequence ID" value="NZ_JALZ01000005.1"/>
</dbReference>
<dbReference type="eggNOG" id="ENOG5033BPZ">
    <property type="taxonomic scope" value="Bacteria"/>
</dbReference>
<evidence type="ECO:0000313" key="1">
    <source>
        <dbReference type="EMBL" id="ETX15495.1"/>
    </source>
</evidence>
<sequence>MPAGPSRGEHLFRLIFSLCGLVLLVAAIVIRGWPRGAAIFEVIGIAGLFLGGSAAWSAWKLWSNR</sequence>
<dbReference type="STRING" id="1449350.OCH239_16005"/>